<name>A0A0P7GPJ1_9EURY</name>
<dbReference type="EMBL" id="LGUC01000001">
    <property type="protein sequence ID" value="KPN30530.1"/>
    <property type="molecule type" value="Genomic_DNA"/>
</dbReference>
<sequence>MSDGRSVGRPGWMDQLRAALVHPLTSDGRLVVAGGATALTYAALILSTFPEFSVQLLARNPGICSTASRRSRERRTEASAGSGWG</sequence>
<dbReference type="RefSeq" id="WP_204374423.1">
    <property type="nucleotide sequence ID" value="NZ_LGUC01000001.1"/>
</dbReference>
<dbReference type="STRING" id="699431.SY89_01265"/>
<evidence type="ECO:0000313" key="2">
    <source>
        <dbReference type="EMBL" id="KPN30530.1"/>
    </source>
</evidence>
<gene>
    <name evidence="2" type="ORF">SY89_01265</name>
</gene>
<proteinExistence type="predicted"/>
<dbReference type="AlphaFoldDB" id="A0A0P7GPJ1"/>
<dbReference type="OrthoDB" id="177342at2157"/>
<dbReference type="Proteomes" id="UP000050535">
    <property type="component" value="Unassembled WGS sequence"/>
</dbReference>
<organism evidence="2 3">
    <name type="scientific">Halolamina pelagica</name>
    <dbReference type="NCBI Taxonomy" id="699431"/>
    <lineage>
        <taxon>Archaea</taxon>
        <taxon>Methanobacteriati</taxon>
        <taxon>Methanobacteriota</taxon>
        <taxon>Stenosarchaea group</taxon>
        <taxon>Halobacteria</taxon>
        <taxon>Halobacteriales</taxon>
        <taxon>Haloferacaceae</taxon>
    </lineage>
</organism>
<evidence type="ECO:0000313" key="3">
    <source>
        <dbReference type="Proteomes" id="UP000050535"/>
    </source>
</evidence>
<comment type="caution">
    <text evidence="2">The sequence shown here is derived from an EMBL/GenBank/DDBJ whole genome shotgun (WGS) entry which is preliminary data.</text>
</comment>
<evidence type="ECO:0000256" key="1">
    <source>
        <dbReference type="SAM" id="MobiDB-lite"/>
    </source>
</evidence>
<reference evidence="3" key="1">
    <citation type="submission" date="2013-11" db="EMBL/GenBank/DDBJ databases">
        <authorList>
            <person name="Hoang H.T."/>
            <person name="Killian M.L."/>
            <person name="Madson D.M."/>
            <person name="Arruda P.H.E."/>
            <person name="Sun D."/>
            <person name="Schwartz K.J."/>
            <person name="Yoon K."/>
        </authorList>
    </citation>
    <scope>NUCLEOTIDE SEQUENCE [LARGE SCALE GENOMIC DNA]</scope>
    <source>
        <strain evidence="3">CDK2</strain>
    </source>
</reference>
<keyword evidence="3" id="KW-1185">Reference proteome</keyword>
<feature type="region of interest" description="Disordered" evidence="1">
    <location>
        <begin position="65"/>
        <end position="85"/>
    </location>
</feature>
<protein>
    <submittedName>
        <fullName evidence="2">Uncharacterized protein</fullName>
    </submittedName>
</protein>
<accession>A0A0P7GPJ1</accession>